<dbReference type="GO" id="GO:0000794">
    <property type="term" value="C:condensed nuclear chromosome"/>
    <property type="evidence" value="ECO:0007669"/>
    <property type="project" value="TreeGrafter"/>
</dbReference>
<feature type="coiled-coil region" evidence="8">
    <location>
        <begin position="92"/>
        <end position="156"/>
    </location>
</feature>
<dbReference type="InterPro" id="IPR010776">
    <property type="entry name" value="Hop2_WH_dom"/>
</dbReference>
<evidence type="ECO:0000256" key="1">
    <source>
        <dbReference type="ARBA" id="ARBA00004123"/>
    </source>
</evidence>
<dbReference type="GO" id="GO:0010774">
    <property type="term" value="P:meiotic strand invasion involved in reciprocal meiotic recombination"/>
    <property type="evidence" value="ECO:0007669"/>
    <property type="project" value="TreeGrafter"/>
</dbReference>
<sequence>MASTSARTDVLSFMTRQNRPYSLNDIVAALQNTHGKAVRCMSFSFIRSTPQAISKAVDDLVNEDALYEKLNGKQKVFVIPQSNLPRPDDNELLAMDRQIEELMSTLKELQERIKSAESELKLVESSLSIDEARQKNAEIEAEIESVKKSIASMDSQEIQISPEEFAKAEQRCQAAVAEWKKRKRMAMEIIDAVAEGYPKSRRQMMEDMGVETDEDRGVSLSAFV</sequence>
<dbReference type="Pfam" id="PF07106">
    <property type="entry name" value="WHD_TBPIP"/>
    <property type="match status" value="1"/>
</dbReference>
<evidence type="ECO:0000256" key="4">
    <source>
        <dbReference type="ARBA" id="ARBA00023054"/>
    </source>
</evidence>
<accession>A0A0X3PNQ3</accession>
<evidence type="ECO:0000256" key="5">
    <source>
        <dbReference type="ARBA" id="ARBA00023172"/>
    </source>
</evidence>
<dbReference type="EMBL" id="GEEE01013233">
    <property type="protein sequence ID" value="JAP49992.1"/>
    <property type="molecule type" value="Transcribed_RNA"/>
</dbReference>
<evidence type="ECO:0000256" key="6">
    <source>
        <dbReference type="ARBA" id="ARBA00023242"/>
    </source>
</evidence>
<evidence type="ECO:0000256" key="8">
    <source>
        <dbReference type="SAM" id="Coils"/>
    </source>
</evidence>
<dbReference type="GO" id="GO:0003690">
    <property type="term" value="F:double-stranded DNA binding"/>
    <property type="evidence" value="ECO:0007669"/>
    <property type="project" value="TreeGrafter"/>
</dbReference>
<keyword evidence="6" id="KW-0539">Nucleus</keyword>
<proteinExistence type="inferred from homology"/>
<dbReference type="InterPro" id="IPR036388">
    <property type="entry name" value="WH-like_DNA-bd_sf"/>
</dbReference>
<dbReference type="Gene3D" id="1.10.10.10">
    <property type="entry name" value="Winged helix-like DNA-binding domain superfamily/Winged helix DNA-binding domain"/>
    <property type="match status" value="1"/>
</dbReference>
<gene>
    <name evidence="11" type="primary">HOP2</name>
    <name evidence="11" type="ORF">TR84340</name>
</gene>
<dbReference type="InterPro" id="IPR040661">
    <property type="entry name" value="LZ3wCH"/>
</dbReference>
<dbReference type="PANTHER" id="PTHR15938:SF0">
    <property type="entry name" value="HOMOLOGOUS-PAIRING PROTEIN 2 HOMOLOG"/>
    <property type="match status" value="1"/>
</dbReference>
<feature type="domain" description="Leucine zipper with capping helix" evidence="10">
    <location>
        <begin position="160"/>
        <end position="216"/>
    </location>
</feature>
<dbReference type="EMBL" id="GEEE01009987">
    <property type="protein sequence ID" value="JAP53238.1"/>
    <property type="molecule type" value="Transcribed_RNA"/>
</dbReference>
<dbReference type="GO" id="GO:0120230">
    <property type="term" value="F:recombinase activator activity"/>
    <property type="evidence" value="ECO:0007669"/>
    <property type="project" value="TreeGrafter"/>
</dbReference>
<evidence type="ECO:0000313" key="11">
    <source>
        <dbReference type="EMBL" id="JAP49992.1"/>
    </source>
</evidence>
<dbReference type="EMBL" id="GEEE01005338">
    <property type="protein sequence ID" value="JAP57887.1"/>
    <property type="molecule type" value="Transcribed_RNA"/>
</dbReference>
<protein>
    <recommendedName>
        <fullName evidence="3">Homologous-pairing protein 2 homolog</fullName>
    </recommendedName>
</protein>
<evidence type="ECO:0000259" key="9">
    <source>
        <dbReference type="Pfam" id="PF07106"/>
    </source>
</evidence>
<reference evidence="11" key="1">
    <citation type="submission" date="2016-01" db="EMBL/GenBank/DDBJ databases">
        <title>Reference transcriptome for the parasite Schistocephalus solidus: insights into the molecular evolution of parasitism.</title>
        <authorList>
            <person name="Hebert F.O."/>
            <person name="Grambauer S."/>
            <person name="Barber I."/>
            <person name="Landry C.R."/>
            <person name="Aubin-Horth N."/>
        </authorList>
    </citation>
    <scope>NUCLEOTIDE SEQUENCE</scope>
</reference>
<keyword evidence="5" id="KW-0233">DNA recombination</keyword>
<dbReference type="GO" id="GO:0120231">
    <property type="term" value="C:DNA recombinase auxiliary factor complex"/>
    <property type="evidence" value="ECO:0007669"/>
    <property type="project" value="TreeGrafter"/>
</dbReference>
<organism evidence="11">
    <name type="scientific">Schistocephalus solidus</name>
    <name type="common">Tapeworm</name>
    <dbReference type="NCBI Taxonomy" id="70667"/>
    <lineage>
        <taxon>Eukaryota</taxon>
        <taxon>Metazoa</taxon>
        <taxon>Spiralia</taxon>
        <taxon>Lophotrochozoa</taxon>
        <taxon>Platyhelminthes</taxon>
        <taxon>Cestoda</taxon>
        <taxon>Eucestoda</taxon>
        <taxon>Diphyllobothriidea</taxon>
        <taxon>Diphyllobothriidae</taxon>
        <taxon>Schistocephalus</taxon>
    </lineage>
</organism>
<evidence type="ECO:0000256" key="7">
    <source>
        <dbReference type="ARBA" id="ARBA00023254"/>
    </source>
</evidence>
<name>A0A0X3PNQ3_SCHSO</name>
<feature type="domain" description="Homologous-pairing protein 2 winged helix" evidence="9">
    <location>
        <begin position="9"/>
        <end position="38"/>
    </location>
</feature>
<dbReference type="PANTHER" id="PTHR15938">
    <property type="entry name" value="TBP-1 INTERACTING PROTEIN"/>
    <property type="match status" value="1"/>
</dbReference>
<dbReference type="Pfam" id="PF18517">
    <property type="entry name" value="LZ3wCH"/>
    <property type="match status" value="1"/>
</dbReference>
<dbReference type="AlphaFoldDB" id="A0A0X3PNQ3"/>
<comment type="subcellular location">
    <subcellularLocation>
        <location evidence="1">Nucleus</location>
    </subcellularLocation>
</comment>
<comment type="similarity">
    <text evidence="2">Belongs to the HOP2 family.</text>
</comment>
<keyword evidence="4 8" id="KW-0175">Coiled coil</keyword>
<keyword evidence="7" id="KW-0469">Meiosis</keyword>
<dbReference type="GO" id="GO:0000709">
    <property type="term" value="P:meiotic joint molecule formation"/>
    <property type="evidence" value="ECO:0007669"/>
    <property type="project" value="TreeGrafter"/>
</dbReference>
<dbReference type="GO" id="GO:0007129">
    <property type="term" value="P:homologous chromosome pairing at meiosis"/>
    <property type="evidence" value="ECO:0007669"/>
    <property type="project" value="TreeGrafter"/>
</dbReference>
<evidence type="ECO:0000256" key="3">
    <source>
        <dbReference type="ARBA" id="ARBA00016093"/>
    </source>
</evidence>
<evidence type="ECO:0000256" key="2">
    <source>
        <dbReference type="ARBA" id="ARBA00007922"/>
    </source>
</evidence>
<evidence type="ECO:0000259" key="10">
    <source>
        <dbReference type="Pfam" id="PF18517"/>
    </source>
</evidence>